<comment type="caution">
    <text evidence="2">The sequence shown here is derived from an EMBL/GenBank/DDBJ whole genome shotgun (WGS) entry which is preliminary data.</text>
</comment>
<evidence type="ECO:0000313" key="2">
    <source>
        <dbReference type="EMBL" id="PAX51703.1"/>
    </source>
</evidence>
<dbReference type="InterPro" id="IPR045794">
    <property type="entry name" value="Trypco1"/>
</dbReference>
<evidence type="ECO:0000313" key="3">
    <source>
        <dbReference type="Proteomes" id="UP000218238"/>
    </source>
</evidence>
<sequence length="102" mass="11103">MDAKMKVIPVKVSENLTILVEARSLGGEEDVSSKFLSFDPVTDAIEAISTKIAATVQKIKPDKVAIEFGLEISVKSGELMTLLVNGEQKGNLKITMEWVNKP</sequence>
<dbReference type="AlphaFoldDB" id="A0A2A2TDB4"/>
<gene>
    <name evidence="2" type="ORF">CK510_23335</name>
</gene>
<dbReference type="RefSeq" id="WP_095723958.1">
    <property type="nucleotide sequence ID" value="NZ_NTFS01000348.1"/>
</dbReference>
<dbReference type="Proteomes" id="UP000218238">
    <property type="component" value="Unassembled WGS sequence"/>
</dbReference>
<name>A0A2A2TDB4_9CYAN</name>
<reference evidence="2 3" key="1">
    <citation type="submission" date="2017-08" db="EMBL/GenBank/DDBJ databases">
        <title>Draft genome sequence of filamentous cyanobacterium Calothrix elsteri CCALA 953.</title>
        <authorList>
            <person name="Gagunashvili A.N."/>
            <person name="Elster J."/>
            <person name="Andresson O.S."/>
        </authorList>
    </citation>
    <scope>NUCLEOTIDE SEQUENCE [LARGE SCALE GENOMIC DNA]</scope>
    <source>
        <strain evidence="2 3">CCALA 953</strain>
    </source>
</reference>
<dbReference type="NCBIfam" id="NF041216">
    <property type="entry name" value="CU044_2847_fam"/>
    <property type="match status" value="1"/>
</dbReference>
<dbReference type="EMBL" id="NTFS01000348">
    <property type="protein sequence ID" value="PAX51703.1"/>
    <property type="molecule type" value="Genomic_DNA"/>
</dbReference>
<feature type="domain" description="Trypsin-co-occurring" evidence="1">
    <location>
        <begin position="23"/>
        <end position="98"/>
    </location>
</feature>
<dbReference type="OrthoDB" id="487187at2"/>
<protein>
    <recommendedName>
        <fullName evidence="1">Trypsin-co-occurring domain-containing protein</fullName>
    </recommendedName>
</protein>
<organism evidence="2 3">
    <name type="scientific">Brunnivagina elsteri CCALA 953</name>
    <dbReference type="NCBI Taxonomy" id="987040"/>
    <lineage>
        <taxon>Bacteria</taxon>
        <taxon>Bacillati</taxon>
        <taxon>Cyanobacteriota</taxon>
        <taxon>Cyanophyceae</taxon>
        <taxon>Nostocales</taxon>
        <taxon>Calotrichaceae</taxon>
        <taxon>Brunnivagina</taxon>
    </lineage>
</organism>
<accession>A0A2A2TDB4</accession>
<evidence type="ECO:0000259" key="1">
    <source>
        <dbReference type="Pfam" id="PF19493"/>
    </source>
</evidence>
<keyword evidence="3" id="KW-1185">Reference proteome</keyword>
<dbReference type="Pfam" id="PF19493">
    <property type="entry name" value="Trypco1"/>
    <property type="match status" value="1"/>
</dbReference>
<proteinExistence type="predicted"/>